<keyword evidence="2" id="KW-0808">Transferase</keyword>
<dbReference type="InterPro" id="IPR011009">
    <property type="entry name" value="Kinase-like_dom_sf"/>
</dbReference>
<dbReference type="RefSeq" id="WP_007770071.1">
    <property type="nucleotide sequence ID" value="NZ_AFVW02000002.1"/>
</dbReference>
<reference evidence="2 3" key="1">
    <citation type="journal article" date="2011" name="J. Bacteriol.">
        <title>Genome sequence of the Mycobacterium colombiense type strain, CECT 3035.</title>
        <authorList>
            <person name="Gonzalez-Perez M."/>
            <person name="Murcia M.I."/>
            <person name="Landsman D."/>
            <person name="Jordan I.K."/>
            <person name="Marino-Ramirez L."/>
        </authorList>
    </citation>
    <scope>NUCLEOTIDE SEQUENCE [LARGE SCALE GENOMIC DNA]</scope>
    <source>
        <strain evidence="2 3">CECT 3035</strain>
    </source>
</reference>
<dbReference type="SUPFAM" id="SSF56112">
    <property type="entry name" value="Protein kinase-like (PK-like)"/>
    <property type="match status" value="1"/>
</dbReference>
<dbReference type="CDD" id="cd05154">
    <property type="entry name" value="ACAD10_11_N-like"/>
    <property type="match status" value="1"/>
</dbReference>
<evidence type="ECO:0000259" key="1">
    <source>
        <dbReference type="Pfam" id="PF01636"/>
    </source>
</evidence>
<dbReference type="Proteomes" id="UP000006455">
    <property type="component" value="Unassembled WGS sequence"/>
</dbReference>
<dbReference type="InterPro" id="IPR041726">
    <property type="entry name" value="ACAD10_11_N"/>
</dbReference>
<dbReference type="eggNOG" id="COG3173">
    <property type="taxonomic scope" value="Bacteria"/>
</dbReference>
<evidence type="ECO:0000313" key="3">
    <source>
        <dbReference type="Proteomes" id="UP000006455"/>
    </source>
</evidence>
<dbReference type="STRING" id="1041522.GCA_002105755_02052"/>
<gene>
    <name evidence="2" type="ORF">MCOL_V205145</name>
</gene>
<proteinExistence type="predicted"/>
<dbReference type="Pfam" id="PF01636">
    <property type="entry name" value="APH"/>
    <property type="match status" value="1"/>
</dbReference>
<sequence>MAGIALARRDLAATRAQLQAWFAHRFTGNPAVSELRAANKAAGWSSESLLFTAEIDGEDNEYVIRIPPSGGGIFPTYDLGAQTLTQSLLHEHGIATPSPIFYEPDQKWLGSKFLVMPRIVGHTPSDTSYATRGWLHDAGPDIQRRAHDSFLGTLARLHHVPIGEATWLERPGGVGIAAELAWWRDYMKWGTDNQVPDLMTEAFEWLSRHRPDDAADLSICWGDARLSNAIFDDAGEVVGALDWEQACICPAETDFAWWLATRKQMLEINGLNLDPELPGFDARAEVIRRYEQMIGRPLVDLHWYEIFAMVRMGCCILRTQALLRAIGQSDHFLTRAPFLPAWTIEAIRDNSRGR</sequence>
<organism evidence="2 3">
    <name type="scientific">Mycobacterium colombiense CECT 3035</name>
    <dbReference type="NCBI Taxonomy" id="1041522"/>
    <lineage>
        <taxon>Bacteria</taxon>
        <taxon>Bacillati</taxon>
        <taxon>Actinomycetota</taxon>
        <taxon>Actinomycetes</taxon>
        <taxon>Mycobacteriales</taxon>
        <taxon>Mycobacteriaceae</taxon>
        <taxon>Mycobacterium</taxon>
        <taxon>Mycobacterium avium complex (MAC)</taxon>
    </lineage>
</organism>
<dbReference type="GeneID" id="31526439"/>
<dbReference type="InterPro" id="IPR002575">
    <property type="entry name" value="Aminoglycoside_PTrfase"/>
</dbReference>
<dbReference type="OrthoDB" id="3806873at2"/>
<dbReference type="Gene3D" id="3.90.1200.10">
    <property type="match status" value="1"/>
</dbReference>
<name>J4TIZ1_9MYCO</name>
<evidence type="ECO:0000313" key="2">
    <source>
        <dbReference type="EMBL" id="EJO89548.1"/>
    </source>
</evidence>
<dbReference type="EMBL" id="AFVW02000002">
    <property type="protein sequence ID" value="EJO89548.1"/>
    <property type="molecule type" value="Genomic_DNA"/>
</dbReference>
<dbReference type="InterPro" id="IPR051678">
    <property type="entry name" value="AGP_Transferase"/>
</dbReference>
<dbReference type="PANTHER" id="PTHR21310">
    <property type="entry name" value="AMINOGLYCOSIDE PHOSPHOTRANSFERASE-RELATED-RELATED"/>
    <property type="match status" value="1"/>
</dbReference>
<dbReference type="AlphaFoldDB" id="J4TIZ1"/>
<dbReference type="GO" id="GO:0016740">
    <property type="term" value="F:transferase activity"/>
    <property type="evidence" value="ECO:0007669"/>
    <property type="project" value="UniProtKB-KW"/>
</dbReference>
<accession>J4TIZ1</accession>
<comment type="caution">
    <text evidence="2">The sequence shown here is derived from an EMBL/GenBank/DDBJ whole genome shotgun (WGS) entry which is preliminary data.</text>
</comment>
<dbReference type="Gene3D" id="3.30.200.20">
    <property type="entry name" value="Phosphorylase Kinase, domain 1"/>
    <property type="match status" value="1"/>
</dbReference>
<protein>
    <submittedName>
        <fullName evidence="2">Putative aminoglycoside phosphotransferase</fullName>
    </submittedName>
</protein>
<feature type="domain" description="Aminoglycoside phosphotransferase" evidence="1">
    <location>
        <begin position="55"/>
        <end position="260"/>
    </location>
</feature>